<reference evidence="1 2" key="1">
    <citation type="submission" date="2021-06" db="EMBL/GenBank/DDBJ databases">
        <authorList>
            <person name="Palmer J.M."/>
        </authorList>
    </citation>
    <scope>NUCLEOTIDE SEQUENCE [LARGE SCALE GENOMIC DNA]</scope>
    <source>
        <strain evidence="2">if_2019</strain>
        <tissue evidence="1">Muscle</tissue>
    </source>
</reference>
<name>A0ABV0V739_9TELE</name>
<evidence type="ECO:0000313" key="2">
    <source>
        <dbReference type="Proteomes" id="UP001482620"/>
    </source>
</evidence>
<dbReference type="EMBL" id="JAHRIQ010096135">
    <property type="protein sequence ID" value="MEQ2252926.1"/>
    <property type="molecule type" value="Genomic_DNA"/>
</dbReference>
<organism evidence="1 2">
    <name type="scientific">Ilyodon furcidens</name>
    <name type="common">goldbreast splitfin</name>
    <dbReference type="NCBI Taxonomy" id="33524"/>
    <lineage>
        <taxon>Eukaryota</taxon>
        <taxon>Metazoa</taxon>
        <taxon>Chordata</taxon>
        <taxon>Craniata</taxon>
        <taxon>Vertebrata</taxon>
        <taxon>Euteleostomi</taxon>
        <taxon>Actinopterygii</taxon>
        <taxon>Neopterygii</taxon>
        <taxon>Teleostei</taxon>
        <taxon>Neoteleostei</taxon>
        <taxon>Acanthomorphata</taxon>
        <taxon>Ovalentaria</taxon>
        <taxon>Atherinomorphae</taxon>
        <taxon>Cyprinodontiformes</taxon>
        <taxon>Goodeidae</taxon>
        <taxon>Ilyodon</taxon>
    </lineage>
</organism>
<dbReference type="Proteomes" id="UP001482620">
    <property type="component" value="Unassembled WGS sequence"/>
</dbReference>
<comment type="caution">
    <text evidence="1">The sequence shown here is derived from an EMBL/GenBank/DDBJ whole genome shotgun (WGS) entry which is preliminary data.</text>
</comment>
<proteinExistence type="predicted"/>
<gene>
    <name evidence="1" type="ORF">ILYODFUR_026842</name>
</gene>
<evidence type="ECO:0000313" key="1">
    <source>
        <dbReference type="EMBL" id="MEQ2252926.1"/>
    </source>
</evidence>
<protein>
    <submittedName>
        <fullName evidence="1">Uncharacterized protein</fullName>
    </submittedName>
</protein>
<accession>A0ABV0V739</accession>
<sequence>MERQWTVACIDFAAIPHNEHACINSGKENSLLTGRNLQQNLNKAHCEVPSAMTEWGFERTEQRQKKEHRSTYLGVLSMGKRNINCCSFFSGSKHRVRPGVASRTRKNRERTYN</sequence>
<keyword evidence="2" id="KW-1185">Reference proteome</keyword>